<protein>
    <submittedName>
        <fullName evidence="2">Lipocalin</fullName>
    </submittedName>
</protein>
<feature type="signal peptide" evidence="1">
    <location>
        <begin position="1"/>
        <end position="26"/>
    </location>
</feature>
<name>A0A131Z3W7_RHIAP</name>
<proteinExistence type="predicted"/>
<dbReference type="EMBL" id="GEDV01002473">
    <property type="protein sequence ID" value="JAP86084.1"/>
    <property type="molecule type" value="Transcribed_RNA"/>
</dbReference>
<sequence>MIYFASNLIRSALLPAVIIFCSNCGADYVKTNSERHLNLLKVLNTSQPLYLFLWKPKIPTGEKCVGYDCTKRSRSCEHMRKTGMDRIYYNHTVSKLVSEKTWFNETLMGKFILGDPPHKMNVYNVTEPIPERYLSSYCVELIYMQPHTYNCSVLLVSQDIYGMCNHTNPNVLATSRCSLYMRGKLPYRVYPPRECQFAFNKCSNSRITYMPYSPSCAVDAQDDKGRKY</sequence>
<evidence type="ECO:0000256" key="1">
    <source>
        <dbReference type="SAM" id="SignalP"/>
    </source>
</evidence>
<feature type="chain" id="PRO_5007286698" evidence="1">
    <location>
        <begin position="27"/>
        <end position="228"/>
    </location>
</feature>
<keyword evidence="1" id="KW-0732">Signal</keyword>
<accession>A0A131Z3W7</accession>
<dbReference type="AlphaFoldDB" id="A0A131Z3W7"/>
<reference evidence="2" key="1">
    <citation type="journal article" date="2016" name="Ticks Tick Borne Dis.">
        <title>De novo assembly and annotation of the salivary gland transcriptome of Rhipicephalus appendiculatus male and female ticks during blood feeding.</title>
        <authorList>
            <person name="de Castro M.H."/>
            <person name="de Klerk D."/>
            <person name="Pienaar R."/>
            <person name="Latif A.A."/>
            <person name="Rees D.J."/>
            <person name="Mans B.J."/>
        </authorList>
    </citation>
    <scope>NUCLEOTIDE SEQUENCE</scope>
    <source>
        <tissue evidence="2">Salivary glands</tissue>
    </source>
</reference>
<evidence type="ECO:0000313" key="2">
    <source>
        <dbReference type="EMBL" id="JAP86084.1"/>
    </source>
</evidence>
<organism evidence="2">
    <name type="scientific">Rhipicephalus appendiculatus</name>
    <name type="common">Brown ear tick</name>
    <dbReference type="NCBI Taxonomy" id="34631"/>
    <lineage>
        <taxon>Eukaryota</taxon>
        <taxon>Metazoa</taxon>
        <taxon>Ecdysozoa</taxon>
        <taxon>Arthropoda</taxon>
        <taxon>Chelicerata</taxon>
        <taxon>Arachnida</taxon>
        <taxon>Acari</taxon>
        <taxon>Parasitiformes</taxon>
        <taxon>Ixodida</taxon>
        <taxon>Ixodoidea</taxon>
        <taxon>Ixodidae</taxon>
        <taxon>Rhipicephalinae</taxon>
        <taxon>Rhipicephalus</taxon>
        <taxon>Rhipicephalus</taxon>
    </lineage>
</organism>